<evidence type="ECO:0000256" key="6">
    <source>
        <dbReference type="ARBA" id="ARBA00022900"/>
    </source>
</evidence>
<dbReference type="InterPro" id="IPR001599">
    <property type="entry name" value="Macroglobln_a2"/>
</dbReference>
<feature type="signal peptide" evidence="10">
    <location>
        <begin position="1"/>
        <end position="20"/>
    </location>
</feature>
<dbReference type="InterPro" id="IPR036595">
    <property type="entry name" value="A-macroglobulin_rcpt-bd_sf"/>
</dbReference>
<dbReference type="SMART" id="SM01359">
    <property type="entry name" value="A2M_N_2"/>
    <property type="match status" value="1"/>
</dbReference>
<dbReference type="PROSITE" id="PS00477">
    <property type="entry name" value="ALPHA_2_MACROGLOBULIN"/>
    <property type="match status" value="1"/>
</dbReference>
<dbReference type="InterPro" id="IPR040839">
    <property type="entry name" value="MG4"/>
</dbReference>
<dbReference type="SUPFAM" id="SSF50242">
    <property type="entry name" value="TIMP-like"/>
    <property type="match status" value="1"/>
</dbReference>
<evidence type="ECO:0000256" key="9">
    <source>
        <dbReference type="ARBA" id="ARBA00023180"/>
    </source>
</evidence>
<sequence length="1712" mass="192828">MGSLLYLLLYSGCIAHLVSAKTFLVTAPNVFHVGVQEKVSVQVGEGLLNQPVTCYLEQEVKRILMSKQETIQITRRENIGMLELQILPEKISSLQWDKAEPPYLNLVCDVGEIKRMISRVLVSQHRGYIFIQTNQPIYNPTQKVQYRIFTLDHAMRPKSEKIEILLVNADGNIFKKSSVQSKFGIHERDFEIPDVAKPGVWKIKAYYKGDEKSPTVQEFKVQKFVLPSFGVTIIPESHHLLVSAESLKFSIDVSYSYGKKINGGFHCRFGLKEKNTDGPDDIKFIQSLGKTGPVRNGHAEITLKITDIQEKLAALKLEDMAQDGVRFYIGVSVTDTLSGELQESEILLPIVSQRYRVDLERTRSHYIPNMPFEIKVMVYTPTGLPAEAVPVEMSLSHTNEKSVTAKTNEEGAAFSVFNLNQSPQSISVQVTVDGVTTKKNVHISTSSSNDFLYISVHNTVLSPGDQLTVKFDLRGRPKDGYIYYLVLSKGVLQKADSTKIGVTATVSLSINSDMIPSFRLIGYYYNTNGEIIADSIWVDVKDMCEGKVEITTKERKNYYSPKDSVDIQIDVGNQANARVALLAVDKAIYALNAQNKLTLKQVFASMQSYDLGCSYGGGENTAAVFNDAGLTFISHSQTIKSKMRTGFGCESGFRRQRRSIDLQKELAQKVTEFPDMETQKCCRHGLILLPMKLSCEERKKRITIGNKCEEAFMKCCNFATQLREKKRQEELRSGHGRTASASTIQQFFDNEVPQIRHSFPPSFSFMVLQVNGQTNTQIYLPDSITTWEIQGVSLSPSHGFCVAKPLEIRAFQELFISLRLPYSVRKNEQMAIVVVIYNYGKTARELAVHMKQVADLCSPGSSSTDSYKNISLANGSAETVTFSAVPLKDGEIPITIQLYDRELEMGVDAIQKSLLVMHEGVRVEQVESKLINLDGRSGKKHIMKIDGVFPNGTIPDSFGNIFVKVEDEVFGIAAATPLLSPDNVKNLIKAPHGCAEQTMIRMSPTALSILYLDSTNRWVELEPDMRDKSLSYIEQAYNRILTFKKPDGSYGAWTHYHTSNWLTALVVKVLSLVSECELATTENRQIVSQTEIRDSVKYLIKQQAEDGSFRDPNPVIHREMQGGIGGVEQDASLTAFIAIALNQSLPFLDKETDSVIDSISQATSYLVSRVDELQRPFALAITAYCFSTCLRDKTMAKSTWGKLQLLGKKEGDCKVWRDDEDIRLLHEKKQNRVPSSVALTIETTAYALLTAIELGDFEEAKMAACFLSSQENYEGGFKSTQDTIMALEALSKYGMNSPPLPSNEVIVQFLNKERTVKENLDLTKKGEKVETDLKRILGNEITAEFSGKGQAKLKVVKAYYVPDTSTDCSQLAINVTVTGKLQYESVITENYNYDYNDDDPMDKREEEDFPRSAIEWFDAHTRRRRNAESDEDKSIIYEVCVSHSLERKLTGMAIADITLLSGFEPKTTDLDMLKEAEEPFISHYEIANGRVLLYFNKIFNSKECIAFEAEQKVPIGLLQPAPATFYDYYEPERRCTVFYAAPKRSKMVSTLCSNEVCQCAERACFKVKKEPELLTITKTNRFMHACFQPIADYGFIVTVMSVEDKKTFDLYHTRVIEVLKFNGDVTVDVDDIRVFAKRKHCKSQLEKNQTYLIMGKDGSTTDLKGQMVYLLDSKTWVEKKLTKDQCSATRMLTYCKDFKEFLRNYQVLGCSQ</sequence>
<dbReference type="InterPro" id="IPR019742">
    <property type="entry name" value="MacrogloblnA2_CS"/>
</dbReference>
<dbReference type="PANTHER" id="PTHR11412:SF144">
    <property type="entry name" value="COMPLEMENT C4-B"/>
    <property type="match status" value="1"/>
</dbReference>
<organism evidence="13 14">
    <name type="scientific">Silurus meridionalis</name>
    <name type="common">Southern catfish</name>
    <name type="synonym">Silurus soldatovi meridionalis</name>
    <dbReference type="NCBI Taxonomy" id="175797"/>
    <lineage>
        <taxon>Eukaryota</taxon>
        <taxon>Metazoa</taxon>
        <taxon>Chordata</taxon>
        <taxon>Craniata</taxon>
        <taxon>Vertebrata</taxon>
        <taxon>Euteleostomi</taxon>
        <taxon>Actinopterygii</taxon>
        <taxon>Neopterygii</taxon>
        <taxon>Teleostei</taxon>
        <taxon>Ostariophysi</taxon>
        <taxon>Siluriformes</taxon>
        <taxon>Siluridae</taxon>
        <taxon>Silurus</taxon>
    </lineage>
</organism>
<keyword evidence="5 10" id="KW-0732">Signal</keyword>
<dbReference type="SUPFAM" id="SSF47686">
    <property type="entry name" value="Anaphylotoxins (complement system)"/>
    <property type="match status" value="1"/>
</dbReference>
<dbReference type="InterPro" id="IPR008993">
    <property type="entry name" value="TIMP-like_OB-fold"/>
</dbReference>
<proteinExistence type="inferred from homology"/>
<dbReference type="Pfam" id="PF17789">
    <property type="entry name" value="MG4"/>
    <property type="match status" value="1"/>
</dbReference>
<evidence type="ECO:0008006" key="15">
    <source>
        <dbReference type="Google" id="ProtNLM"/>
    </source>
</evidence>
<dbReference type="SMART" id="SM01360">
    <property type="entry name" value="A2M"/>
    <property type="match status" value="1"/>
</dbReference>
<evidence type="ECO:0000259" key="11">
    <source>
        <dbReference type="PROSITE" id="PS01178"/>
    </source>
</evidence>
<evidence type="ECO:0000313" key="13">
    <source>
        <dbReference type="EMBL" id="KAF7708454.1"/>
    </source>
</evidence>
<keyword evidence="14" id="KW-1185">Reference proteome</keyword>
<dbReference type="Pfam" id="PF07677">
    <property type="entry name" value="A2M_recep"/>
    <property type="match status" value="1"/>
</dbReference>
<comment type="subcellular location">
    <subcellularLocation>
        <location evidence="1">Secreted</location>
    </subcellularLocation>
</comment>
<dbReference type="GO" id="GO:0005615">
    <property type="term" value="C:extracellular space"/>
    <property type="evidence" value="ECO:0007669"/>
    <property type="project" value="InterPro"/>
</dbReference>
<dbReference type="InterPro" id="IPR047565">
    <property type="entry name" value="Alpha-macroglob_thiol-ester_cl"/>
</dbReference>
<evidence type="ECO:0000256" key="4">
    <source>
        <dbReference type="ARBA" id="ARBA00022690"/>
    </source>
</evidence>
<feature type="chain" id="PRO_5035946956" description="Complement C4 gamma chain" evidence="10">
    <location>
        <begin position="21"/>
        <end position="1712"/>
    </location>
</feature>
<keyword evidence="6" id="KW-0722">Serine protease inhibitor</keyword>
<dbReference type="Gene3D" id="2.60.120.1540">
    <property type="match status" value="1"/>
</dbReference>
<gene>
    <name evidence="13" type="ORF">HF521_017511</name>
</gene>
<dbReference type="Proteomes" id="UP000606274">
    <property type="component" value="Unassembled WGS sequence"/>
</dbReference>
<dbReference type="Gene3D" id="6.20.50.160">
    <property type="match status" value="1"/>
</dbReference>
<dbReference type="FunFam" id="2.60.40.690:FF:000002">
    <property type="entry name" value="Complement C4 isoform-A"/>
    <property type="match status" value="1"/>
</dbReference>
<evidence type="ECO:0000256" key="7">
    <source>
        <dbReference type="ARBA" id="ARBA00022966"/>
    </source>
</evidence>
<reference evidence="13" key="1">
    <citation type="submission" date="2020-08" db="EMBL/GenBank/DDBJ databases">
        <title>Chromosome-level assembly of Southern catfish (Silurus meridionalis) provides insights into visual adaptation to the nocturnal and benthic lifestyles.</title>
        <authorList>
            <person name="Zhang Y."/>
            <person name="Wang D."/>
            <person name="Peng Z."/>
        </authorList>
    </citation>
    <scope>NUCLEOTIDE SEQUENCE</scope>
    <source>
        <strain evidence="13">SWU-2019-XX</strain>
        <tissue evidence="13">Muscle</tissue>
    </source>
</reference>
<dbReference type="OrthoDB" id="6359008at2759"/>
<dbReference type="InterPro" id="IPR009048">
    <property type="entry name" value="A-macroglobulin_rcpt-bd"/>
</dbReference>
<dbReference type="Gene3D" id="2.40.50.120">
    <property type="match status" value="1"/>
</dbReference>
<dbReference type="Pfam" id="PF17791">
    <property type="entry name" value="MG3"/>
    <property type="match status" value="1"/>
</dbReference>
<dbReference type="Pfam" id="PF07703">
    <property type="entry name" value="A2M_BRD"/>
    <property type="match status" value="1"/>
</dbReference>
<dbReference type="InterPro" id="IPR011625">
    <property type="entry name" value="A2M_N_BRD"/>
</dbReference>
<evidence type="ECO:0000259" key="12">
    <source>
        <dbReference type="PROSITE" id="PS50189"/>
    </source>
</evidence>
<comment type="similarity">
    <text evidence="2">Belongs to the protease inhibitor I39 (alpha-2-macroglobulin) family.</text>
</comment>
<keyword evidence="9" id="KW-0325">Glycoprotein</keyword>
<comment type="caution">
    <text evidence="13">The sequence shown here is derived from an EMBL/GenBank/DDBJ whole genome shotgun (WGS) entry which is preliminary data.</text>
</comment>
<evidence type="ECO:0000256" key="5">
    <source>
        <dbReference type="ARBA" id="ARBA00022729"/>
    </source>
</evidence>
<dbReference type="InterPro" id="IPR013783">
    <property type="entry name" value="Ig-like_fold"/>
</dbReference>
<dbReference type="CDD" id="cd00017">
    <property type="entry name" value="ANATO"/>
    <property type="match status" value="1"/>
</dbReference>
<dbReference type="CDD" id="cd02896">
    <property type="entry name" value="complement_C3_C4_C5"/>
    <property type="match status" value="1"/>
</dbReference>
<keyword evidence="3" id="KW-0964">Secreted</keyword>
<dbReference type="Gene3D" id="2.20.130.20">
    <property type="match status" value="1"/>
</dbReference>
<dbReference type="SMART" id="SM01361">
    <property type="entry name" value="A2M_recep"/>
    <property type="match status" value="1"/>
</dbReference>
<dbReference type="SUPFAM" id="SSF49410">
    <property type="entry name" value="Alpha-macroglobulin receptor domain"/>
    <property type="match status" value="1"/>
</dbReference>
<dbReference type="Gene3D" id="2.60.40.10">
    <property type="entry name" value="Immunoglobulins"/>
    <property type="match status" value="2"/>
</dbReference>
<dbReference type="PROSITE" id="PS01177">
    <property type="entry name" value="ANAPHYLATOXIN_1"/>
    <property type="match status" value="1"/>
</dbReference>
<dbReference type="SMART" id="SM00104">
    <property type="entry name" value="ANATO"/>
    <property type="match status" value="1"/>
</dbReference>
<dbReference type="InterPro" id="IPR000020">
    <property type="entry name" value="Anaphylatoxin/fibulin"/>
</dbReference>
<evidence type="ECO:0000313" key="14">
    <source>
        <dbReference type="Proteomes" id="UP000606274"/>
    </source>
</evidence>
<keyword evidence="7" id="KW-0882">Thioester bond</keyword>
<evidence type="ECO:0000256" key="1">
    <source>
        <dbReference type="ARBA" id="ARBA00004613"/>
    </source>
</evidence>
<dbReference type="SUPFAM" id="SSF48239">
    <property type="entry name" value="Terpenoid cyclases/Protein prenyltransferases"/>
    <property type="match status" value="1"/>
</dbReference>
<dbReference type="SMART" id="SM01419">
    <property type="entry name" value="Thiol-ester_cl"/>
    <property type="match status" value="1"/>
</dbReference>
<dbReference type="InterPro" id="IPR011626">
    <property type="entry name" value="Alpha-macroglobulin_TED"/>
</dbReference>
<evidence type="ECO:0000256" key="8">
    <source>
        <dbReference type="ARBA" id="ARBA00023157"/>
    </source>
</evidence>
<dbReference type="FunFam" id="2.60.40.1930:FF:000001">
    <property type="entry name" value="CD109 isoform 3"/>
    <property type="match status" value="1"/>
</dbReference>
<feature type="domain" description="Anaphylatoxin-like" evidence="11">
    <location>
        <begin position="681"/>
        <end position="716"/>
    </location>
</feature>
<dbReference type="Gene3D" id="2.60.40.690">
    <property type="entry name" value="Alpha-macroglobulin, receptor-binding domain"/>
    <property type="match status" value="1"/>
</dbReference>
<evidence type="ECO:0000256" key="2">
    <source>
        <dbReference type="ARBA" id="ARBA00010952"/>
    </source>
</evidence>
<dbReference type="GO" id="GO:0004867">
    <property type="term" value="F:serine-type endopeptidase inhibitor activity"/>
    <property type="evidence" value="ECO:0007669"/>
    <property type="project" value="UniProtKB-KW"/>
</dbReference>
<dbReference type="Gene3D" id="2.60.40.1940">
    <property type="match status" value="1"/>
</dbReference>
<dbReference type="Pfam" id="PF01759">
    <property type="entry name" value="NTR"/>
    <property type="match status" value="1"/>
</dbReference>
<dbReference type="Pfam" id="PF07678">
    <property type="entry name" value="TED_complement"/>
    <property type="match status" value="1"/>
</dbReference>
<dbReference type="InterPro" id="IPR001134">
    <property type="entry name" value="Netrin_domain"/>
</dbReference>
<dbReference type="InterPro" id="IPR050473">
    <property type="entry name" value="A2M/Complement_sys"/>
</dbReference>
<dbReference type="Gene3D" id="1.20.91.20">
    <property type="entry name" value="Anaphylotoxins (complement system)"/>
    <property type="match status" value="1"/>
</dbReference>
<evidence type="ECO:0000256" key="10">
    <source>
        <dbReference type="SAM" id="SignalP"/>
    </source>
</evidence>
<dbReference type="Pfam" id="PF01821">
    <property type="entry name" value="ANATO"/>
    <property type="match status" value="1"/>
</dbReference>
<dbReference type="SMART" id="SM00643">
    <property type="entry name" value="C345C"/>
    <property type="match status" value="1"/>
</dbReference>
<name>A0A8T0BN63_SILME</name>
<feature type="domain" description="NTR" evidence="12">
    <location>
        <begin position="1564"/>
        <end position="1710"/>
    </location>
</feature>
<protein>
    <recommendedName>
        <fullName evidence="15">Complement C4 gamma chain</fullName>
    </recommendedName>
</protein>
<dbReference type="GO" id="GO:0006956">
    <property type="term" value="P:complement activation"/>
    <property type="evidence" value="ECO:0007669"/>
    <property type="project" value="TreeGrafter"/>
</dbReference>
<keyword evidence="8" id="KW-1015">Disulfide bond</keyword>
<dbReference type="InterPro" id="IPR018933">
    <property type="entry name" value="Netrin_module_non-TIMP"/>
</dbReference>
<dbReference type="Pfam" id="PF00207">
    <property type="entry name" value="A2M"/>
    <property type="match status" value="1"/>
</dbReference>
<dbReference type="InterPro" id="IPR002890">
    <property type="entry name" value="MG2"/>
</dbReference>
<dbReference type="PANTHER" id="PTHR11412">
    <property type="entry name" value="MACROGLOBULIN / COMPLEMENT"/>
    <property type="match status" value="1"/>
</dbReference>
<evidence type="ECO:0000256" key="3">
    <source>
        <dbReference type="ARBA" id="ARBA00022525"/>
    </source>
</evidence>
<dbReference type="InterPro" id="IPR018081">
    <property type="entry name" value="Anaphylatoxin_comp_syst"/>
</dbReference>
<dbReference type="EMBL" id="JABFDY010000004">
    <property type="protein sequence ID" value="KAF7708454.1"/>
    <property type="molecule type" value="Genomic_DNA"/>
</dbReference>
<dbReference type="Pfam" id="PF01835">
    <property type="entry name" value="MG2"/>
    <property type="match status" value="1"/>
</dbReference>
<keyword evidence="4" id="KW-0646">Protease inhibitor</keyword>
<dbReference type="InterPro" id="IPR041555">
    <property type="entry name" value="MG3"/>
</dbReference>
<dbReference type="PROSITE" id="PS01178">
    <property type="entry name" value="ANAPHYLATOXIN_2"/>
    <property type="match status" value="1"/>
</dbReference>
<dbReference type="Gene3D" id="1.50.10.20">
    <property type="match status" value="1"/>
</dbReference>
<dbReference type="PROSITE" id="PS50189">
    <property type="entry name" value="NTR"/>
    <property type="match status" value="1"/>
</dbReference>
<dbReference type="Gene3D" id="2.60.40.1930">
    <property type="match status" value="3"/>
</dbReference>
<dbReference type="InterPro" id="IPR008930">
    <property type="entry name" value="Terpenoid_cyclase/PrenylTrfase"/>
</dbReference>
<accession>A0A8T0BN63</accession>